<evidence type="ECO:0000313" key="2">
    <source>
        <dbReference type="Proteomes" id="UP000305267"/>
    </source>
</evidence>
<keyword evidence="2" id="KW-1185">Reference proteome</keyword>
<dbReference type="AlphaFoldDB" id="A0A5C4LC92"/>
<evidence type="ECO:0000313" key="1">
    <source>
        <dbReference type="EMBL" id="TNC10853.1"/>
    </source>
</evidence>
<reference evidence="1 2" key="1">
    <citation type="submission" date="2019-06" db="EMBL/GenBank/DDBJ databases">
        <title>Genome of Methylobacterium sp. 17Sr1-39.</title>
        <authorList>
            <person name="Seo T."/>
        </authorList>
    </citation>
    <scope>NUCLEOTIDE SEQUENCE [LARGE SCALE GENOMIC DNA]</scope>
    <source>
        <strain evidence="1 2">17Sr1-39</strain>
    </source>
</reference>
<gene>
    <name evidence="1" type="ORF">FF100_22135</name>
</gene>
<accession>A0A5C4LC92</accession>
<name>A0A5C4LC92_9HYPH</name>
<proteinExistence type="predicted"/>
<comment type="caution">
    <text evidence="1">The sequence shown here is derived from an EMBL/GenBank/DDBJ whole genome shotgun (WGS) entry which is preliminary data.</text>
</comment>
<protein>
    <submittedName>
        <fullName evidence="1">Uncharacterized protein</fullName>
    </submittedName>
</protein>
<dbReference type="Proteomes" id="UP000305267">
    <property type="component" value="Unassembled WGS sequence"/>
</dbReference>
<sequence length="159" mass="17793">MTLEEWVDFWFQPDPIRGDGVPAYFRRGRNRDSYVMARHNDEGAYELGNISIKTQVENCRERKPSPNRFSATAKRRVLIQCAWTPRPVRTPLGSFKSVTAAAKAHDRTCDEIRRQILKGTPGFQYVEAWEALVGVEHSQSAGSDQAGASVVAQTLQGGL</sequence>
<dbReference type="EMBL" id="VDDA01000011">
    <property type="protein sequence ID" value="TNC10853.1"/>
    <property type="molecule type" value="Genomic_DNA"/>
</dbReference>
<organism evidence="1 2">
    <name type="scientific">Methylobacterium terricola</name>
    <dbReference type="NCBI Taxonomy" id="2583531"/>
    <lineage>
        <taxon>Bacteria</taxon>
        <taxon>Pseudomonadati</taxon>
        <taxon>Pseudomonadota</taxon>
        <taxon>Alphaproteobacteria</taxon>
        <taxon>Hyphomicrobiales</taxon>
        <taxon>Methylobacteriaceae</taxon>
        <taxon>Methylobacterium</taxon>
    </lineage>
</organism>
<dbReference type="RefSeq" id="WP_139037927.1">
    <property type="nucleotide sequence ID" value="NZ_VDDA01000011.1"/>
</dbReference>